<feature type="domain" description="HAMP" evidence="13">
    <location>
        <begin position="325"/>
        <end position="377"/>
    </location>
</feature>
<evidence type="ECO:0000256" key="8">
    <source>
        <dbReference type="ARBA" id="ARBA00022840"/>
    </source>
</evidence>
<dbReference type="Gene3D" id="3.30.450.20">
    <property type="entry name" value="PAS domain"/>
    <property type="match status" value="2"/>
</dbReference>
<evidence type="ECO:0000256" key="9">
    <source>
        <dbReference type="ARBA" id="ARBA00022989"/>
    </source>
</evidence>
<evidence type="ECO:0000256" key="6">
    <source>
        <dbReference type="ARBA" id="ARBA00022741"/>
    </source>
</evidence>
<dbReference type="Pfam" id="PF02743">
    <property type="entry name" value="dCache_1"/>
    <property type="match status" value="1"/>
</dbReference>
<keyword evidence="2" id="KW-1003">Cell membrane</keyword>
<evidence type="ECO:0000259" key="13">
    <source>
        <dbReference type="PROSITE" id="PS50885"/>
    </source>
</evidence>
<keyword evidence="6" id="KW-0547">Nucleotide-binding</keyword>
<evidence type="ECO:0000256" key="5">
    <source>
        <dbReference type="ARBA" id="ARBA00022692"/>
    </source>
</evidence>
<proteinExistence type="predicted"/>
<reference evidence="14" key="2">
    <citation type="journal article" date="2021" name="PeerJ">
        <title>Extensive microbial diversity within the chicken gut microbiome revealed by metagenomics and culture.</title>
        <authorList>
            <person name="Gilroy R."/>
            <person name="Ravi A."/>
            <person name="Getino M."/>
            <person name="Pursley I."/>
            <person name="Horton D.L."/>
            <person name="Alikhan N.F."/>
            <person name="Baker D."/>
            <person name="Gharbi K."/>
            <person name="Hall N."/>
            <person name="Watson M."/>
            <person name="Adriaenssens E.M."/>
            <person name="Foster-Nyarko E."/>
            <person name="Jarju S."/>
            <person name="Secka A."/>
            <person name="Antonio M."/>
            <person name="Oren A."/>
            <person name="Chaudhuri R.R."/>
            <person name="La Ragione R."/>
            <person name="Hildebrand F."/>
            <person name="Pallen M.J."/>
        </authorList>
    </citation>
    <scope>NUCLEOTIDE SEQUENCE</scope>
    <source>
        <strain evidence="14">ChiSjej3B21-11622</strain>
    </source>
</reference>
<keyword evidence="9 12" id="KW-1133">Transmembrane helix</keyword>
<evidence type="ECO:0000256" key="2">
    <source>
        <dbReference type="ARBA" id="ARBA00022475"/>
    </source>
</evidence>
<evidence type="ECO:0000313" key="15">
    <source>
        <dbReference type="Proteomes" id="UP000886886"/>
    </source>
</evidence>
<evidence type="ECO:0000256" key="11">
    <source>
        <dbReference type="ARBA" id="ARBA00023136"/>
    </source>
</evidence>
<dbReference type="GO" id="GO:0005886">
    <property type="term" value="C:plasma membrane"/>
    <property type="evidence" value="ECO:0007669"/>
    <property type="project" value="UniProtKB-SubCell"/>
</dbReference>
<evidence type="ECO:0000256" key="1">
    <source>
        <dbReference type="ARBA" id="ARBA00004651"/>
    </source>
</evidence>
<keyword evidence="8" id="KW-0067">ATP-binding</keyword>
<organism evidence="14 15">
    <name type="scientific">Candidatus Limivivens merdigallinarum</name>
    <dbReference type="NCBI Taxonomy" id="2840859"/>
    <lineage>
        <taxon>Bacteria</taxon>
        <taxon>Bacillati</taxon>
        <taxon>Bacillota</taxon>
        <taxon>Clostridia</taxon>
        <taxon>Lachnospirales</taxon>
        <taxon>Lachnospiraceae</taxon>
        <taxon>Lachnospiraceae incertae sedis</taxon>
        <taxon>Candidatus Limivivens</taxon>
    </lineage>
</organism>
<comment type="subcellular location">
    <subcellularLocation>
        <location evidence="1">Cell membrane</location>
        <topology evidence="1">Multi-pass membrane protein</topology>
    </subcellularLocation>
</comment>
<dbReference type="Gene3D" id="6.10.340.10">
    <property type="match status" value="1"/>
</dbReference>
<dbReference type="GO" id="GO:0000155">
    <property type="term" value="F:phosphorelay sensor kinase activity"/>
    <property type="evidence" value="ECO:0007669"/>
    <property type="project" value="InterPro"/>
</dbReference>
<keyword evidence="4" id="KW-0808">Transferase</keyword>
<reference evidence="14" key="1">
    <citation type="submission" date="2020-10" db="EMBL/GenBank/DDBJ databases">
        <authorList>
            <person name="Gilroy R."/>
        </authorList>
    </citation>
    <scope>NUCLEOTIDE SEQUENCE</scope>
    <source>
        <strain evidence="14">ChiSjej3B21-11622</strain>
    </source>
</reference>
<dbReference type="InterPro" id="IPR036890">
    <property type="entry name" value="HATPase_C_sf"/>
</dbReference>
<gene>
    <name evidence="14" type="ORF">IAB26_00200</name>
</gene>
<dbReference type="EMBL" id="DVFT01000002">
    <property type="protein sequence ID" value="HIQ94967.1"/>
    <property type="molecule type" value="Genomic_DNA"/>
</dbReference>
<dbReference type="InterPro" id="IPR050640">
    <property type="entry name" value="Bact_2-comp_sensor_kinase"/>
</dbReference>
<dbReference type="AlphaFoldDB" id="A0A9D0ZS40"/>
<dbReference type="CDD" id="cd18773">
    <property type="entry name" value="PDC1_HK_sensor"/>
    <property type="match status" value="1"/>
</dbReference>
<evidence type="ECO:0000256" key="4">
    <source>
        <dbReference type="ARBA" id="ARBA00022679"/>
    </source>
</evidence>
<dbReference type="CDD" id="cd12912">
    <property type="entry name" value="PDC2_MCP_like"/>
    <property type="match status" value="1"/>
</dbReference>
<comment type="caution">
    <text evidence="14">The sequence shown here is derived from an EMBL/GenBank/DDBJ whole genome shotgun (WGS) entry which is preliminary data.</text>
</comment>
<evidence type="ECO:0000256" key="10">
    <source>
        <dbReference type="ARBA" id="ARBA00023012"/>
    </source>
</evidence>
<protein>
    <submittedName>
        <fullName evidence="14">Sensor histidine kinase</fullName>
    </submittedName>
</protein>
<dbReference type="SUPFAM" id="SSF55874">
    <property type="entry name" value="ATPase domain of HSP90 chaperone/DNA topoisomerase II/histidine kinase"/>
    <property type="match status" value="1"/>
</dbReference>
<name>A0A9D0ZS40_9FIRM</name>
<evidence type="ECO:0000256" key="12">
    <source>
        <dbReference type="SAM" id="Phobius"/>
    </source>
</evidence>
<feature type="transmembrane region" description="Helical" evidence="12">
    <location>
        <begin position="298"/>
        <end position="319"/>
    </location>
</feature>
<dbReference type="PROSITE" id="PS50885">
    <property type="entry name" value="HAMP"/>
    <property type="match status" value="1"/>
</dbReference>
<dbReference type="InterPro" id="IPR033479">
    <property type="entry name" value="dCache_1"/>
</dbReference>
<keyword evidence="10" id="KW-0902">Two-component regulatory system</keyword>
<evidence type="ECO:0000313" key="14">
    <source>
        <dbReference type="EMBL" id="HIQ94967.1"/>
    </source>
</evidence>
<accession>A0A9D0ZS40</accession>
<keyword evidence="7 14" id="KW-0418">Kinase</keyword>
<evidence type="ECO:0000256" key="3">
    <source>
        <dbReference type="ARBA" id="ARBA00022553"/>
    </source>
</evidence>
<dbReference type="Pfam" id="PF06580">
    <property type="entry name" value="His_kinase"/>
    <property type="match status" value="1"/>
</dbReference>
<dbReference type="PROSITE" id="PS51257">
    <property type="entry name" value="PROKAR_LIPOPROTEIN"/>
    <property type="match status" value="1"/>
</dbReference>
<dbReference type="Pfam" id="PF02518">
    <property type="entry name" value="HATPase_c"/>
    <property type="match status" value="1"/>
</dbReference>
<dbReference type="Gene3D" id="3.30.565.10">
    <property type="entry name" value="Histidine kinase-like ATPase, C-terminal domain"/>
    <property type="match status" value="1"/>
</dbReference>
<dbReference type="SMART" id="SM00387">
    <property type="entry name" value="HATPase_c"/>
    <property type="match status" value="1"/>
</dbReference>
<keyword evidence="11 12" id="KW-0472">Membrane</keyword>
<dbReference type="Proteomes" id="UP000886886">
    <property type="component" value="Unassembled WGS sequence"/>
</dbReference>
<evidence type="ECO:0000256" key="7">
    <source>
        <dbReference type="ARBA" id="ARBA00022777"/>
    </source>
</evidence>
<dbReference type="InterPro" id="IPR010559">
    <property type="entry name" value="Sig_transdc_His_kin_internal"/>
</dbReference>
<dbReference type="InterPro" id="IPR003594">
    <property type="entry name" value="HATPase_dom"/>
</dbReference>
<dbReference type="PANTHER" id="PTHR34220:SF11">
    <property type="entry name" value="SENSOR PROTEIN KINASE HPTS"/>
    <property type="match status" value="1"/>
</dbReference>
<keyword evidence="5 12" id="KW-0812">Transmembrane</keyword>
<dbReference type="GO" id="GO:0005524">
    <property type="term" value="F:ATP binding"/>
    <property type="evidence" value="ECO:0007669"/>
    <property type="project" value="UniProtKB-KW"/>
</dbReference>
<keyword evidence="3" id="KW-0597">Phosphoprotein</keyword>
<feature type="transmembrane region" description="Helical" evidence="12">
    <location>
        <begin position="20"/>
        <end position="43"/>
    </location>
</feature>
<sequence>MNKKKRKIPLLSQAVRNYYLIVNTCLLLVFGSCILFITMKILVDRESRTSEIITEQAALSINSTFDDIIAQMVSFSSHTELITQIGRKTLPIQEQLDLERELKTVLKKTGLFIKDIFVVGDNGYVFSTITASGMLPDYDYWSQDWYHEAKSTEDKIYIRMLGLHPQDFYSSGFPVTSSKETFSMSFALQNARGNVVGALIYNFDIDQMAEILNSSTYERNGKLALLDENNVVVSQNDHRQLGETLVLSDKILDAMDENKNGTLQGTVNGQTCLLSFQTIGRNWKLVSYVPQSEILRHAGSMVVVLALTLAACLFLNLLIASQVTRSIRKPIRKLTENIQNIESEHLVLEPNGYQYQELDQIAEKFSGLLDRVDTLIQKDYKSQLLLNKFRLYSLQSQINPHFLMNTLQQLQTEIVYGNVEVSNDIVVSLSKMLRYSLYHYEAIVPIPMELQYIRSYLELFIRKYEGELRAEYEITEEVEQYYMPKLLLQPVVENCITHAFQENPENAVIRIEVKSEEGRFRFFIKDNGHGMSQKQLEELAMDINRPEVDDKRIGIRNIHQRIRLLYGTSYGVEIISEEGSGTCFILSLPKIKAEDIAEGGERRSQ</sequence>
<dbReference type="PANTHER" id="PTHR34220">
    <property type="entry name" value="SENSOR HISTIDINE KINASE YPDA"/>
    <property type="match status" value="1"/>
</dbReference>
<dbReference type="InterPro" id="IPR003660">
    <property type="entry name" value="HAMP_dom"/>
</dbReference>